<evidence type="ECO:0000256" key="2">
    <source>
        <dbReference type="SAM" id="Phobius"/>
    </source>
</evidence>
<sequence>MYRTGVEVPAGVPTEQAAVAGDSLAGAVITAPELTADQSAGLLASAREAFTDGVQVVAVIGAALFAVTGSLVIAKLKHIPPFGAAQPPADDTPAESAEDTPEAESIKPAPID</sequence>
<feature type="region of interest" description="Disordered" evidence="1">
    <location>
        <begin position="82"/>
        <end position="112"/>
    </location>
</feature>
<keyword evidence="2" id="KW-0812">Transmembrane</keyword>
<keyword evidence="2" id="KW-1133">Transmembrane helix</keyword>
<dbReference type="EMBL" id="JBHTEY010000004">
    <property type="protein sequence ID" value="MFC7613517.1"/>
    <property type="molecule type" value="Genomic_DNA"/>
</dbReference>
<reference evidence="4" key="1">
    <citation type="journal article" date="2019" name="Int. J. Syst. Evol. Microbiol.">
        <title>The Global Catalogue of Microorganisms (GCM) 10K type strain sequencing project: providing services to taxonomists for standard genome sequencing and annotation.</title>
        <authorList>
            <consortium name="The Broad Institute Genomics Platform"/>
            <consortium name="The Broad Institute Genome Sequencing Center for Infectious Disease"/>
            <person name="Wu L."/>
            <person name="Ma J."/>
        </authorList>
    </citation>
    <scope>NUCLEOTIDE SEQUENCE [LARGE SCALE GENOMIC DNA]</scope>
    <source>
        <strain evidence="4">JCM 17695</strain>
    </source>
</reference>
<dbReference type="Proteomes" id="UP001596512">
    <property type="component" value="Unassembled WGS sequence"/>
</dbReference>
<evidence type="ECO:0000256" key="1">
    <source>
        <dbReference type="SAM" id="MobiDB-lite"/>
    </source>
</evidence>
<evidence type="ECO:0000313" key="3">
    <source>
        <dbReference type="EMBL" id="MFC7613517.1"/>
    </source>
</evidence>
<gene>
    <name evidence="3" type="ORF">ACFQV2_07760</name>
</gene>
<keyword evidence="2" id="KW-0472">Membrane</keyword>
<proteinExistence type="predicted"/>
<accession>A0ABW2TKM7</accession>
<comment type="caution">
    <text evidence="3">The sequence shown here is derived from an EMBL/GenBank/DDBJ whole genome shotgun (WGS) entry which is preliminary data.</text>
</comment>
<organism evidence="3 4">
    <name type="scientific">Actinokineospora soli</name>
    <dbReference type="NCBI Taxonomy" id="1048753"/>
    <lineage>
        <taxon>Bacteria</taxon>
        <taxon>Bacillati</taxon>
        <taxon>Actinomycetota</taxon>
        <taxon>Actinomycetes</taxon>
        <taxon>Pseudonocardiales</taxon>
        <taxon>Pseudonocardiaceae</taxon>
        <taxon>Actinokineospora</taxon>
    </lineage>
</organism>
<feature type="compositionally biased region" description="Acidic residues" evidence="1">
    <location>
        <begin position="92"/>
        <end position="102"/>
    </location>
</feature>
<evidence type="ECO:0000313" key="4">
    <source>
        <dbReference type="Proteomes" id="UP001596512"/>
    </source>
</evidence>
<feature type="transmembrane region" description="Helical" evidence="2">
    <location>
        <begin position="53"/>
        <end position="74"/>
    </location>
</feature>
<protein>
    <submittedName>
        <fullName evidence="3">Uncharacterized protein</fullName>
    </submittedName>
</protein>
<name>A0ABW2TKM7_9PSEU</name>
<keyword evidence="4" id="KW-1185">Reference proteome</keyword>